<reference evidence="4 5" key="1">
    <citation type="submission" date="2008-03" db="EMBL/GenBank/DDBJ databases">
        <title>Complete sequence of Leptothrix cholodnii SP-6.</title>
        <authorList>
            <consortium name="US DOE Joint Genome Institute"/>
            <person name="Copeland A."/>
            <person name="Lucas S."/>
            <person name="Lapidus A."/>
            <person name="Glavina del Rio T."/>
            <person name="Dalin E."/>
            <person name="Tice H."/>
            <person name="Bruce D."/>
            <person name="Goodwin L."/>
            <person name="Pitluck S."/>
            <person name="Chertkov O."/>
            <person name="Brettin T."/>
            <person name="Detter J.C."/>
            <person name="Han C."/>
            <person name="Kuske C.R."/>
            <person name="Schmutz J."/>
            <person name="Larimer F."/>
            <person name="Land M."/>
            <person name="Hauser L."/>
            <person name="Kyrpides N."/>
            <person name="Lykidis A."/>
            <person name="Emerson D."/>
            <person name="Richardson P."/>
        </authorList>
    </citation>
    <scope>NUCLEOTIDE SEQUENCE [LARGE SCALE GENOMIC DNA]</scope>
    <source>
        <strain evidence="5">ATCC 51168 / LMG 8142 / SP-6</strain>
    </source>
</reference>
<dbReference type="PROSITE" id="PS51371">
    <property type="entry name" value="CBS"/>
    <property type="match status" value="2"/>
</dbReference>
<gene>
    <name evidence="4" type="ordered locus">Lcho_0420</name>
</gene>
<dbReference type="AlphaFoldDB" id="B1XX49"/>
<evidence type="ECO:0000313" key="4">
    <source>
        <dbReference type="EMBL" id="ACB32695.1"/>
    </source>
</evidence>
<name>B1XX49_LEPCP</name>
<feature type="domain" description="CBS" evidence="3">
    <location>
        <begin position="21"/>
        <end position="80"/>
    </location>
</feature>
<dbReference type="SUPFAM" id="SSF54631">
    <property type="entry name" value="CBS-domain pair"/>
    <property type="match status" value="1"/>
</dbReference>
<dbReference type="InterPro" id="IPR044725">
    <property type="entry name" value="CBSX3_CBS_dom"/>
</dbReference>
<dbReference type="CDD" id="cd04623">
    <property type="entry name" value="CBS_pair_bac_euk"/>
    <property type="match status" value="1"/>
</dbReference>
<keyword evidence="5" id="KW-1185">Reference proteome</keyword>
<dbReference type="KEGG" id="lch:Lcho_0420"/>
<sequence>MIFPFQLSDEPIMTSVADILKSKPQAVVHTTTPSTTVFDAVKLMAEKGIGALLVTEGEQLVGIVTERDYARKVALMSRSSRETPVRDIMTADVMFVRPDQTSSECMALMTENRLRHLPVMADGKLLGLISIGDLVKDIISEQRFIIEQLEHYITGERA</sequence>
<dbReference type="STRING" id="395495.Lcho_0420"/>
<evidence type="ECO:0000313" key="5">
    <source>
        <dbReference type="Proteomes" id="UP000001693"/>
    </source>
</evidence>
<dbReference type="Gene3D" id="3.10.580.10">
    <property type="entry name" value="CBS-domain"/>
    <property type="match status" value="1"/>
</dbReference>
<protein>
    <submittedName>
        <fullName evidence="4">Putative signal-transduction protein with CBS domains</fullName>
    </submittedName>
</protein>
<dbReference type="SMART" id="SM00116">
    <property type="entry name" value="CBS"/>
    <property type="match status" value="2"/>
</dbReference>
<feature type="domain" description="CBS" evidence="3">
    <location>
        <begin position="89"/>
        <end position="144"/>
    </location>
</feature>
<dbReference type="HOGENOM" id="CLU_040681_3_2_4"/>
<dbReference type="Pfam" id="PF00571">
    <property type="entry name" value="CBS"/>
    <property type="match status" value="2"/>
</dbReference>
<dbReference type="InterPro" id="IPR046342">
    <property type="entry name" value="CBS_dom_sf"/>
</dbReference>
<dbReference type="EMBL" id="CP001013">
    <property type="protein sequence ID" value="ACB32695.1"/>
    <property type="molecule type" value="Genomic_DNA"/>
</dbReference>
<dbReference type="Proteomes" id="UP000001693">
    <property type="component" value="Chromosome"/>
</dbReference>
<evidence type="ECO:0000259" key="3">
    <source>
        <dbReference type="PROSITE" id="PS51371"/>
    </source>
</evidence>
<evidence type="ECO:0000256" key="2">
    <source>
        <dbReference type="PROSITE-ProRule" id="PRU00703"/>
    </source>
</evidence>
<accession>B1XX49</accession>
<dbReference type="InterPro" id="IPR000644">
    <property type="entry name" value="CBS_dom"/>
</dbReference>
<dbReference type="eggNOG" id="COG2905">
    <property type="taxonomic scope" value="Bacteria"/>
</dbReference>
<dbReference type="PANTHER" id="PTHR43080:SF2">
    <property type="entry name" value="CBS DOMAIN-CONTAINING PROTEIN"/>
    <property type="match status" value="1"/>
</dbReference>
<evidence type="ECO:0000256" key="1">
    <source>
        <dbReference type="ARBA" id="ARBA00023122"/>
    </source>
</evidence>
<dbReference type="PANTHER" id="PTHR43080">
    <property type="entry name" value="CBS DOMAIN-CONTAINING PROTEIN CBSX3, MITOCHONDRIAL"/>
    <property type="match status" value="1"/>
</dbReference>
<keyword evidence="1 2" id="KW-0129">CBS domain</keyword>
<organism evidence="4 5">
    <name type="scientific">Leptothrix cholodnii (strain ATCC 51168 / LMG 8142 / SP-6)</name>
    <name type="common">Leptothrix discophora (strain SP-6)</name>
    <dbReference type="NCBI Taxonomy" id="395495"/>
    <lineage>
        <taxon>Bacteria</taxon>
        <taxon>Pseudomonadati</taxon>
        <taxon>Pseudomonadota</taxon>
        <taxon>Betaproteobacteria</taxon>
        <taxon>Burkholderiales</taxon>
        <taxon>Sphaerotilaceae</taxon>
        <taxon>Leptothrix</taxon>
    </lineage>
</organism>
<proteinExistence type="predicted"/>
<dbReference type="InterPro" id="IPR051257">
    <property type="entry name" value="Diverse_CBS-Domain"/>
</dbReference>